<dbReference type="AlphaFoldDB" id="A0A9P7J3K8"/>
<protein>
    <submittedName>
        <fullName evidence="1">Uncharacterized protein</fullName>
    </submittedName>
</protein>
<keyword evidence="2" id="KW-1185">Reference proteome</keyword>
<organism evidence="1 2">
    <name type="scientific">Suillus subaureus</name>
    <dbReference type="NCBI Taxonomy" id="48587"/>
    <lineage>
        <taxon>Eukaryota</taxon>
        <taxon>Fungi</taxon>
        <taxon>Dikarya</taxon>
        <taxon>Basidiomycota</taxon>
        <taxon>Agaricomycotina</taxon>
        <taxon>Agaricomycetes</taxon>
        <taxon>Agaricomycetidae</taxon>
        <taxon>Boletales</taxon>
        <taxon>Suillineae</taxon>
        <taxon>Suillaceae</taxon>
        <taxon>Suillus</taxon>
    </lineage>
</organism>
<name>A0A9P7J3K8_9AGAM</name>
<comment type="caution">
    <text evidence="1">The sequence shown here is derived from an EMBL/GenBank/DDBJ whole genome shotgun (WGS) entry which is preliminary data.</text>
</comment>
<accession>A0A9P7J3K8</accession>
<reference evidence="1" key="1">
    <citation type="journal article" date="2020" name="New Phytol.">
        <title>Comparative genomics reveals dynamic genome evolution in host specialist ectomycorrhizal fungi.</title>
        <authorList>
            <person name="Lofgren L.A."/>
            <person name="Nguyen N.H."/>
            <person name="Vilgalys R."/>
            <person name="Ruytinx J."/>
            <person name="Liao H.L."/>
            <person name="Branco S."/>
            <person name="Kuo A."/>
            <person name="LaButti K."/>
            <person name="Lipzen A."/>
            <person name="Andreopoulos W."/>
            <person name="Pangilinan J."/>
            <person name="Riley R."/>
            <person name="Hundley H."/>
            <person name="Na H."/>
            <person name="Barry K."/>
            <person name="Grigoriev I.V."/>
            <person name="Stajich J.E."/>
            <person name="Kennedy P.G."/>
        </authorList>
    </citation>
    <scope>NUCLEOTIDE SEQUENCE</scope>
    <source>
        <strain evidence="1">MN1</strain>
    </source>
</reference>
<gene>
    <name evidence="1" type="ORF">BJ212DRAFT_1487768</name>
</gene>
<dbReference type="EMBL" id="JABBWG010000100">
    <property type="protein sequence ID" value="KAG1801156.1"/>
    <property type="molecule type" value="Genomic_DNA"/>
</dbReference>
<evidence type="ECO:0000313" key="2">
    <source>
        <dbReference type="Proteomes" id="UP000807769"/>
    </source>
</evidence>
<dbReference type="GeneID" id="64635335"/>
<evidence type="ECO:0000313" key="1">
    <source>
        <dbReference type="EMBL" id="KAG1801156.1"/>
    </source>
</evidence>
<proteinExistence type="predicted"/>
<dbReference type="Proteomes" id="UP000807769">
    <property type="component" value="Unassembled WGS sequence"/>
</dbReference>
<dbReference type="RefSeq" id="XP_041186010.1">
    <property type="nucleotide sequence ID" value="XM_041341319.1"/>
</dbReference>
<sequence>MDINDTLMDEMADNMDIDNILMDQKMADNMHINDTDQVTQDAMVFLYSTKAIVIFNAEAFKSYHFAALLM</sequence>
<dbReference type="OrthoDB" id="10577821at2759"/>